<dbReference type="EMBL" id="GBRH01222993">
    <property type="protein sequence ID" value="JAD74902.1"/>
    <property type="molecule type" value="Transcribed_RNA"/>
</dbReference>
<accession>A0A0A9CTS4</accession>
<organism evidence="1">
    <name type="scientific">Arundo donax</name>
    <name type="common">Giant reed</name>
    <name type="synonym">Donax arundinaceus</name>
    <dbReference type="NCBI Taxonomy" id="35708"/>
    <lineage>
        <taxon>Eukaryota</taxon>
        <taxon>Viridiplantae</taxon>
        <taxon>Streptophyta</taxon>
        <taxon>Embryophyta</taxon>
        <taxon>Tracheophyta</taxon>
        <taxon>Spermatophyta</taxon>
        <taxon>Magnoliopsida</taxon>
        <taxon>Liliopsida</taxon>
        <taxon>Poales</taxon>
        <taxon>Poaceae</taxon>
        <taxon>PACMAD clade</taxon>
        <taxon>Arundinoideae</taxon>
        <taxon>Arundineae</taxon>
        <taxon>Arundo</taxon>
    </lineage>
</organism>
<reference evidence="1" key="2">
    <citation type="journal article" date="2015" name="Data Brief">
        <title>Shoot transcriptome of the giant reed, Arundo donax.</title>
        <authorList>
            <person name="Barrero R.A."/>
            <person name="Guerrero F.D."/>
            <person name="Moolhuijzen P."/>
            <person name="Goolsby J.A."/>
            <person name="Tidwell J."/>
            <person name="Bellgard S.E."/>
            <person name="Bellgard M.I."/>
        </authorList>
    </citation>
    <scope>NUCLEOTIDE SEQUENCE</scope>
    <source>
        <tissue evidence="1">Shoot tissue taken approximately 20 cm above the soil surface</tissue>
    </source>
</reference>
<evidence type="ECO:0000313" key="1">
    <source>
        <dbReference type="EMBL" id="JAD74902.1"/>
    </source>
</evidence>
<proteinExistence type="predicted"/>
<sequence>MDMGLHDPMIGNHIINVEKNPYHNSTSKEYQSDPLAYLKINYRPCINNSSSINVVTKYLLATHMFCQVKCSITYSCHIYTV</sequence>
<protein>
    <submittedName>
        <fullName evidence="1">Uncharacterized protein</fullName>
    </submittedName>
</protein>
<reference evidence="1" key="1">
    <citation type="submission" date="2014-09" db="EMBL/GenBank/DDBJ databases">
        <authorList>
            <person name="Magalhaes I.L.F."/>
            <person name="Oliveira U."/>
            <person name="Santos F.R."/>
            <person name="Vidigal T.H.D.A."/>
            <person name="Brescovit A.D."/>
            <person name="Santos A.J."/>
        </authorList>
    </citation>
    <scope>NUCLEOTIDE SEQUENCE</scope>
    <source>
        <tissue evidence="1">Shoot tissue taken approximately 20 cm above the soil surface</tissue>
    </source>
</reference>
<name>A0A0A9CTS4_ARUDO</name>
<dbReference type="AlphaFoldDB" id="A0A0A9CTS4"/>